<dbReference type="Proteomes" id="UP001140949">
    <property type="component" value="Unassembled WGS sequence"/>
</dbReference>
<dbReference type="AlphaFoldDB" id="A0AAX6DQA1"/>
<comment type="caution">
    <text evidence="1">The sequence shown here is derived from an EMBL/GenBank/DDBJ whole genome shotgun (WGS) entry which is preliminary data.</text>
</comment>
<evidence type="ECO:0000313" key="1">
    <source>
        <dbReference type="EMBL" id="KAJ6793954.1"/>
    </source>
</evidence>
<reference evidence="1" key="1">
    <citation type="journal article" date="2023" name="GigaByte">
        <title>Genome assembly of the bearded iris, Iris pallida Lam.</title>
        <authorList>
            <person name="Bruccoleri R.E."/>
            <person name="Oakeley E.J."/>
            <person name="Faust A.M.E."/>
            <person name="Altorfer M."/>
            <person name="Dessus-Babus S."/>
            <person name="Burckhardt D."/>
            <person name="Oertli M."/>
            <person name="Naumann U."/>
            <person name="Petersen F."/>
            <person name="Wong J."/>
        </authorList>
    </citation>
    <scope>NUCLEOTIDE SEQUENCE</scope>
    <source>
        <strain evidence="1">GSM-AAB239-AS_SAM_17_03QT</strain>
    </source>
</reference>
<protein>
    <submittedName>
        <fullName evidence="1">Uncharacterized protein</fullName>
    </submittedName>
</protein>
<gene>
    <name evidence="1" type="ORF">M6B38_233210</name>
</gene>
<reference evidence="1" key="2">
    <citation type="submission" date="2023-04" db="EMBL/GenBank/DDBJ databases">
        <authorList>
            <person name="Bruccoleri R.E."/>
            <person name="Oakeley E.J."/>
            <person name="Faust A.-M."/>
            <person name="Dessus-Babus S."/>
            <person name="Altorfer M."/>
            <person name="Burckhardt D."/>
            <person name="Oertli M."/>
            <person name="Naumann U."/>
            <person name="Petersen F."/>
            <person name="Wong J."/>
        </authorList>
    </citation>
    <scope>NUCLEOTIDE SEQUENCE</scope>
    <source>
        <strain evidence="1">GSM-AAB239-AS_SAM_17_03QT</strain>
        <tissue evidence="1">Leaf</tissue>
    </source>
</reference>
<evidence type="ECO:0000313" key="2">
    <source>
        <dbReference type="Proteomes" id="UP001140949"/>
    </source>
</evidence>
<sequence>MIEMNGNLNSIYSIFGGPNSGRVRMLEFRIRTLDAYLVETVFRYTQIELEQNSDRTRSEFCQSFAGSEQ</sequence>
<accession>A0AAX6DQA1</accession>
<organism evidence="1 2">
    <name type="scientific">Iris pallida</name>
    <name type="common">Sweet iris</name>
    <dbReference type="NCBI Taxonomy" id="29817"/>
    <lineage>
        <taxon>Eukaryota</taxon>
        <taxon>Viridiplantae</taxon>
        <taxon>Streptophyta</taxon>
        <taxon>Embryophyta</taxon>
        <taxon>Tracheophyta</taxon>
        <taxon>Spermatophyta</taxon>
        <taxon>Magnoliopsida</taxon>
        <taxon>Liliopsida</taxon>
        <taxon>Asparagales</taxon>
        <taxon>Iridaceae</taxon>
        <taxon>Iridoideae</taxon>
        <taxon>Irideae</taxon>
        <taxon>Iris</taxon>
    </lineage>
</organism>
<keyword evidence="2" id="KW-1185">Reference proteome</keyword>
<dbReference type="EMBL" id="JANAVB010042618">
    <property type="protein sequence ID" value="KAJ6793954.1"/>
    <property type="molecule type" value="Genomic_DNA"/>
</dbReference>
<name>A0AAX6DQA1_IRIPA</name>
<proteinExistence type="predicted"/>